<sequence>MMKKWFTAVLVGLVLISGGAGVGYAFSTYEKPSIKLADGTTFSGGVIRIDPSKGVYLHTNDTHHSRGIKAVSIDSRTGGIRVTRDTMDAIVSVSADPDESLSARNITTGISGGGVTTIVFFYQNGRQLNLNDKTDYAKIASSTSNFWISWISEPR</sequence>
<proteinExistence type="predicted"/>
<protein>
    <submittedName>
        <fullName evidence="1">Uncharacterized protein</fullName>
    </submittedName>
</protein>
<dbReference type="HOGENOM" id="CLU_1693147_0_0_9"/>
<gene>
    <name evidence="1" type="ORF">JMA_41110</name>
</gene>
<dbReference type="AlphaFoldDB" id="A0A0B5AY26"/>
<dbReference type="Proteomes" id="UP000031449">
    <property type="component" value="Plasmid unnamed"/>
</dbReference>
<dbReference type="EMBL" id="CP009417">
    <property type="protein sequence ID" value="AJD93428.1"/>
    <property type="molecule type" value="Genomic_DNA"/>
</dbReference>
<dbReference type="BioCyc" id="JESP1508404:G14D9-13395-MONOMER"/>
<dbReference type="KEGG" id="jeo:JMA_41110"/>
<reference evidence="1 2" key="1">
    <citation type="submission" date="2014-08" db="EMBL/GenBank/DDBJ databases">
        <title>Complete genome of a marine bacteria Jeotgalibacillus malaysiensis.</title>
        <authorList>
            <person name="Yaakop A.S."/>
            <person name="Chan K.-G."/>
            <person name="Goh K.M."/>
        </authorList>
    </citation>
    <scope>NUCLEOTIDE SEQUENCE [LARGE SCALE GENOMIC DNA]</scope>
    <source>
        <strain evidence="1 2">D5</strain>
        <plasmid evidence="2">Plasmid</plasmid>
    </source>
</reference>
<keyword evidence="1" id="KW-0614">Plasmid</keyword>
<evidence type="ECO:0000313" key="2">
    <source>
        <dbReference type="Proteomes" id="UP000031449"/>
    </source>
</evidence>
<name>A0A0B5AY26_9BACL</name>
<geneLocation type="plasmid" evidence="2"/>
<keyword evidence="2" id="KW-1185">Reference proteome</keyword>
<dbReference type="OrthoDB" id="2855356at2"/>
<evidence type="ECO:0000313" key="1">
    <source>
        <dbReference type="EMBL" id="AJD93428.1"/>
    </source>
</evidence>
<organism evidence="1 2">
    <name type="scientific">Jeotgalibacillus malaysiensis</name>
    <dbReference type="NCBI Taxonomy" id="1508404"/>
    <lineage>
        <taxon>Bacteria</taxon>
        <taxon>Bacillati</taxon>
        <taxon>Bacillota</taxon>
        <taxon>Bacilli</taxon>
        <taxon>Bacillales</taxon>
        <taxon>Caryophanaceae</taxon>
        <taxon>Jeotgalibacillus</taxon>
    </lineage>
</organism>
<accession>A0A0B5AY26</accession>